<evidence type="ECO:0000313" key="2">
    <source>
        <dbReference type="Proteomes" id="UP000283765"/>
    </source>
</evidence>
<comment type="caution">
    <text evidence="1">The sequence shown here is derived from an EMBL/GenBank/DDBJ whole genome shotgun (WGS) entry which is preliminary data.</text>
</comment>
<dbReference type="Proteomes" id="UP000283765">
    <property type="component" value="Unassembled WGS sequence"/>
</dbReference>
<evidence type="ECO:0000313" key="1">
    <source>
        <dbReference type="EMBL" id="RGU26152.1"/>
    </source>
</evidence>
<proteinExistence type="predicted"/>
<organism evidence="1 2">
    <name type="scientific">Agathobacter rectalis</name>
    <dbReference type="NCBI Taxonomy" id="39491"/>
    <lineage>
        <taxon>Bacteria</taxon>
        <taxon>Bacillati</taxon>
        <taxon>Bacillota</taxon>
        <taxon>Clostridia</taxon>
        <taxon>Lachnospirales</taxon>
        <taxon>Lachnospiraceae</taxon>
        <taxon>Agathobacter</taxon>
    </lineage>
</organism>
<accession>A0A412RR14</accession>
<sequence>MSKYEYLGKKEIYKRVKALGYEMPKISNFSYIKYNCIEWMESHELKITVQRCGEWLQVIEKCVHARPVTLFCDYRAGEYITRYK</sequence>
<gene>
    <name evidence="1" type="ORF">DWW89_06850</name>
</gene>
<reference evidence="1 2" key="1">
    <citation type="submission" date="2018-08" db="EMBL/GenBank/DDBJ databases">
        <title>A genome reference for cultivated species of the human gut microbiota.</title>
        <authorList>
            <person name="Zou Y."/>
            <person name="Xue W."/>
            <person name="Luo G."/>
        </authorList>
    </citation>
    <scope>NUCLEOTIDE SEQUENCE [LARGE SCALE GENOMIC DNA]</scope>
    <source>
        <strain evidence="1 2">AF17-27</strain>
    </source>
</reference>
<name>A0A412RR14_9FIRM</name>
<dbReference type="EMBL" id="QRXR01000008">
    <property type="protein sequence ID" value="RGU26152.1"/>
    <property type="molecule type" value="Genomic_DNA"/>
</dbReference>
<dbReference type="AlphaFoldDB" id="A0A412RR14"/>
<protein>
    <submittedName>
        <fullName evidence="1">Uncharacterized protein</fullName>
    </submittedName>
</protein>